<dbReference type="GO" id="GO:0005576">
    <property type="term" value="C:extracellular region"/>
    <property type="evidence" value="ECO:0007669"/>
    <property type="project" value="TreeGrafter"/>
</dbReference>
<proteinExistence type="inferred from homology"/>
<evidence type="ECO:0000256" key="4">
    <source>
        <dbReference type="ARBA" id="ARBA00023277"/>
    </source>
</evidence>
<sequence>MSGVPGPNGKVNVGYFTNWGIYGRSYKPDSIPVEDLTHLLYCFANLRETGEVHLTDSWSDQEIHYANDSWNDPSASSNLYGNLKQLYLFKKRNRHLKVLLSIGGWTYSENGKFAKPVSTPAGRKTFVESAVRIVEDYGLDGLDIDWEYPSNPSEAQDYVSLLRDLRQGLDQLAASKGMHLPQGFELTIAAPCGVSTYDKLMVTEMDQYLSSWESIANHQANLFGALPNALSTDRAIRFYTSKGVPVHKLVLGIPLYGRSFTNTRGPGTPFNGVGPGSWEAGSYDYKALPLPNSQTAFDPHLVASSCLTPSGEWVSYDSPESAAAKAEFICVNQLGGAMYWELSGDRKRGEGGIVAIVKDRMAREGMDARENWLDYRGSKWTNLREGMQGE</sequence>
<dbReference type="GO" id="GO:0008061">
    <property type="term" value="F:chitin binding"/>
    <property type="evidence" value="ECO:0007669"/>
    <property type="project" value="InterPro"/>
</dbReference>
<evidence type="ECO:0000259" key="9">
    <source>
        <dbReference type="PROSITE" id="PS51910"/>
    </source>
</evidence>
<feature type="non-terminal residue" evidence="10">
    <location>
        <position position="1"/>
    </location>
</feature>
<evidence type="ECO:0000256" key="3">
    <source>
        <dbReference type="ARBA" id="ARBA00023024"/>
    </source>
</evidence>
<dbReference type="Gene3D" id="3.20.20.80">
    <property type="entry name" value="Glycosidases"/>
    <property type="match status" value="1"/>
</dbReference>
<dbReference type="InterPro" id="IPR029070">
    <property type="entry name" value="Chitinase_insertion_sf"/>
</dbReference>
<dbReference type="GO" id="GO:0008843">
    <property type="term" value="F:endochitinase activity"/>
    <property type="evidence" value="ECO:0007669"/>
    <property type="project" value="UniProtKB-EC"/>
</dbReference>
<feature type="domain" description="GH18" evidence="9">
    <location>
        <begin position="10"/>
        <end position="364"/>
    </location>
</feature>
<dbReference type="Proteomes" id="UP000243876">
    <property type="component" value="Unassembled WGS sequence"/>
</dbReference>
<dbReference type="GO" id="GO:0000272">
    <property type="term" value="P:polysaccharide catabolic process"/>
    <property type="evidence" value="ECO:0007669"/>
    <property type="project" value="UniProtKB-KW"/>
</dbReference>
<dbReference type="CDD" id="cd06548">
    <property type="entry name" value="GH18_chitinase"/>
    <property type="match status" value="1"/>
</dbReference>
<dbReference type="InterPro" id="IPR017853">
    <property type="entry name" value="GH"/>
</dbReference>
<evidence type="ECO:0000313" key="11">
    <source>
        <dbReference type="Proteomes" id="UP000243876"/>
    </source>
</evidence>
<dbReference type="InterPro" id="IPR001223">
    <property type="entry name" value="Glyco_hydro18_cat"/>
</dbReference>
<keyword evidence="2 7" id="KW-0378">Hydrolase</keyword>
<evidence type="ECO:0000256" key="8">
    <source>
        <dbReference type="RuleBase" id="RU004453"/>
    </source>
</evidence>
<dbReference type="PROSITE" id="PS01095">
    <property type="entry name" value="GH18_1"/>
    <property type="match status" value="1"/>
</dbReference>
<protein>
    <submittedName>
        <fullName evidence="10">SPOSA6832_01854-mRNA-1:cds</fullName>
    </submittedName>
</protein>
<name>A0A0D6EKK4_SPOSA</name>
<dbReference type="PANTHER" id="PTHR11177">
    <property type="entry name" value="CHITINASE"/>
    <property type="match status" value="1"/>
</dbReference>
<dbReference type="AlphaFoldDB" id="A0A0D6EKK4"/>
<comment type="similarity">
    <text evidence="8">Belongs to the glycosyl hydrolase 18 family.</text>
</comment>
<keyword evidence="4" id="KW-0119">Carbohydrate metabolism</keyword>
<organism evidence="10 11">
    <name type="scientific">Sporidiobolus salmonicolor</name>
    <name type="common">Yeast-like fungus</name>
    <name type="synonym">Sporobolomyces salmonicolor</name>
    <dbReference type="NCBI Taxonomy" id="5005"/>
    <lineage>
        <taxon>Eukaryota</taxon>
        <taxon>Fungi</taxon>
        <taxon>Dikarya</taxon>
        <taxon>Basidiomycota</taxon>
        <taxon>Pucciniomycotina</taxon>
        <taxon>Microbotryomycetes</taxon>
        <taxon>Sporidiobolales</taxon>
        <taxon>Sporidiobolaceae</taxon>
        <taxon>Sporobolomyces</taxon>
    </lineage>
</organism>
<evidence type="ECO:0000256" key="1">
    <source>
        <dbReference type="ARBA" id="ARBA00000822"/>
    </source>
</evidence>
<evidence type="ECO:0000256" key="6">
    <source>
        <dbReference type="ARBA" id="ARBA00023326"/>
    </source>
</evidence>
<evidence type="ECO:0000256" key="5">
    <source>
        <dbReference type="ARBA" id="ARBA00023295"/>
    </source>
</evidence>
<reference evidence="11" key="1">
    <citation type="submission" date="2015-02" db="EMBL/GenBank/DDBJ databases">
        <authorList>
            <person name="Gon?alves P."/>
        </authorList>
    </citation>
    <scope>NUCLEOTIDE SEQUENCE [LARGE SCALE GENOMIC DNA]</scope>
</reference>
<keyword evidence="11" id="KW-1185">Reference proteome</keyword>
<dbReference type="InterPro" id="IPR001579">
    <property type="entry name" value="Glyco_hydro_18_chit_AS"/>
</dbReference>
<keyword evidence="6" id="KW-0624">Polysaccharide degradation</keyword>
<dbReference type="Gene3D" id="3.10.50.10">
    <property type="match status" value="1"/>
</dbReference>
<gene>
    <name evidence="10" type="primary">SPOSA6832_01854</name>
</gene>
<evidence type="ECO:0000313" key="10">
    <source>
        <dbReference type="EMBL" id="CEQ40248.1"/>
    </source>
</evidence>
<dbReference type="EMBL" id="CENE01000006">
    <property type="protein sequence ID" value="CEQ40248.1"/>
    <property type="molecule type" value="Genomic_DNA"/>
</dbReference>
<dbReference type="PROSITE" id="PS51910">
    <property type="entry name" value="GH18_2"/>
    <property type="match status" value="1"/>
</dbReference>
<dbReference type="OrthoDB" id="76388at2759"/>
<dbReference type="SMART" id="SM00636">
    <property type="entry name" value="Glyco_18"/>
    <property type="match status" value="1"/>
</dbReference>
<keyword evidence="3" id="KW-0146">Chitin degradation</keyword>
<evidence type="ECO:0000256" key="2">
    <source>
        <dbReference type="ARBA" id="ARBA00022801"/>
    </source>
</evidence>
<accession>A0A0D6EKK4</accession>
<dbReference type="GO" id="GO:0006032">
    <property type="term" value="P:chitin catabolic process"/>
    <property type="evidence" value="ECO:0007669"/>
    <property type="project" value="UniProtKB-KW"/>
</dbReference>
<evidence type="ECO:0000256" key="7">
    <source>
        <dbReference type="RuleBase" id="RU000489"/>
    </source>
</evidence>
<dbReference type="InterPro" id="IPR050314">
    <property type="entry name" value="Glycosyl_Hydrlase_18"/>
</dbReference>
<dbReference type="InterPro" id="IPR011583">
    <property type="entry name" value="Chitinase_II/V-like_cat"/>
</dbReference>
<comment type="catalytic activity">
    <reaction evidence="1">
        <text>Random endo-hydrolysis of N-acetyl-beta-D-glucosaminide (1-&gt;4)-beta-linkages in chitin and chitodextrins.</text>
        <dbReference type="EC" id="3.2.1.14"/>
    </reaction>
</comment>
<dbReference type="Pfam" id="PF00704">
    <property type="entry name" value="Glyco_hydro_18"/>
    <property type="match status" value="1"/>
</dbReference>
<keyword evidence="5 7" id="KW-0326">Glycosidase</keyword>
<dbReference type="SUPFAM" id="SSF54556">
    <property type="entry name" value="Chitinase insertion domain"/>
    <property type="match status" value="1"/>
</dbReference>
<dbReference type="SUPFAM" id="SSF51445">
    <property type="entry name" value="(Trans)glycosidases"/>
    <property type="match status" value="1"/>
</dbReference>
<dbReference type="PANTHER" id="PTHR11177:SF317">
    <property type="entry name" value="CHITINASE 12-RELATED"/>
    <property type="match status" value="1"/>
</dbReference>